<protein>
    <recommendedName>
        <fullName evidence="3">Carboxylesterase type B domain-containing protein</fullName>
    </recommendedName>
</protein>
<reference evidence="4 5" key="1">
    <citation type="submission" date="2022-12" db="EMBL/GenBank/DDBJ databases">
        <title>Chromosome-level genome of Tegillarca granosa.</title>
        <authorList>
            <person name="Kim J."/>
        </authorList>
    </citation>
    <scope>NUCLEOTIDE SEQUENCE [LARGE SCALE GENOMIC DNA]</scope>
    <source>
        <strain evidence="4">Teg-2019</strain>
        <tissue evidence="4">Adductor muscle</tissue>
    </source>
</reference>
<comment type="caution">
    <text evidence="4">The sequence shown here is derived from an EMBL/GenBank/DDBJ whole genome shotgun (WGS) entry which is preliminary data.</text>
</comment>
<keyword evidence="2" id="KW-0812">Transmembrane</keyword>
<dbReference type="EMBL" id="JARBDR010000813">
    <property type="protein sequence ID" value="KAJ8306200.1"/>
    <property type="molecule type" value="Genomic_DNA"/>
</dbReference>
<evidence type="ECO:0000313" key="4">
    <source>
        <dbReference type="EMBL" id="KAJ8306200.1"/>
    </source>
</evidence>
<organism evidence="4 5">
    <name type="scientific">Tegillarca granosa</name>
    <name type="common">Malaysian cockle</name>
    <name type="synonym">Anadara granosa</name>
    <dbReference type="NCBI Taxonomy" id="220873"/>
    <lineage>
        <taxon>Eukaryota</taxon>
        <taxon>Metazoa</taxon>
        <taxon>Spiralia</taxon>
        <taxon>Lophotrochozoa</taxon>
        <taxon>Mollusca</taxon>
        <taxon>Bivalvia</taxon>
        <taxon>Autobranchia</taxon>
        <taxon>Pteriomorphia</taxon>
        <taxon>Arcoida</taxon>
        <taxon>Arcoidea</taxon>
        <taxon>Arcidae</taxon>
        <taxon>Tegillarca</taxon>
    </lineage>
</organism>
<dbReference type="PANTHER" id="PTHR43903">
    <property type="entry name" value="NEUROLIGIN"/>
    <property type="match status" value="1"/>
</dbReference>
<comment type="similarity">
    <text evidence="1">Belongs to the type-B carboxylesterase/lipase family.</text>
</comment>
<name>A0ABQ9EM10_TEGGR</name>
<feature type="domain" description="Carboxylesterase type B" evidence="3">
    <location>
        <begin position="4"/>
        <end position="94"/>
    </location>
</feature>
<dbReference type="InterPro" id="IPR029058">
    <property type="entry name" value="AB_hydrolase_fold"/>
</dbReference>
<keyword evidence="5" id="KW-1185">Reference proteome</keyword>
<keyword evidence="2" id="KW-1133">Transmembrane helix</keyword>
<feature type="transmembrane region" description="Helical" evidence="2">
    <location>
        <begin position="131"/>
        <end position="152"/>
    </location>
</feature>
<keyword evidence="2" id="KW-0472">Membrane</keyword>
<evidence type="ECO:0000256" key="1">
    <source>
        <dbReference type="ARBA" id="ARBA00005964"/>
    </source>
</evidence>
<accession>A0ABQ9EM10</accession>
<dbReference type="SUPFAM" id="SSF53474">
    <property type="entry name" value="alpha/beta-Hydrolases"/>
    <property type="match status" value="1"/>
</dbReference>
<dbReference type="Pfam" id="PF00135">
    <property type="entry name" value="COesterase"/>
    <property type="match status" value="1"/>
</dbReference>
<dbReference type="Gene3D" id="3.40.50.1820">
    <property type="entry name" value="alpha/beta hydrolase"/>
    <property type="match status" value="1"/>
</dbReference>
<dbReference type="InterPro" id="IPR051093">
    <property type="entry name" value="Neuroligin/BSAL"/>
</dbReference>
<evidence type="ECO:0000313" key="5">
    <source>
        <dbReference type="Proteomes" id="UP001217089"/>
    </source>
</evidence>
<evidence type="ECO:0000259" key="3">
    <source>
        <dbReference type="Pfam" id="PF00135"/>
    </source>
</evidence>
<sequence length="174" mass="20730">MFCFIGVIHGDDLIYLSGFPLIGHENFRFDENDKKMSKMILHLWSNFIRNGLPSLVPHRDFFIDRYTVNRPVYARFLSGIHHPQIMMEINLKPKKMYFWNEQIPTMKKRHIYKYHSRNCSDRYIVNNPNSWALIATCIGLSVLTISFSVGYFRTRNRMNRLNRQNGLPITNRMV</sequence>
<gene>
    <name evidence="4" type="ORF">KUTeg_016745</name>
</gene>
<proteinExistence type="inferred from homology"/>
<dbReference type="Proteomes" id="UP001217089">
    <property type="component" value="Unassembled WGS sequence"/>
</dbReference>
<evidence type="ECO:0000256" key="2">
    <source>
        <dbReference type="SAM" id="Phobius"/>
    </source>
</evidence>
<dbReference type="InterPro" id="IPR002018">
    <property type="entry name" value="CarbesteraseB"/>
</dbReference>